<evidence type="ECO:0000256" key="1">
    <source>
        <dbReference type="ARBA" id="ARBA00004997"/>
    </source>
</evidence>
<name>A0A2M7W2T1_9BACT</name>
<dbReference type="Gene3D" id="3.20.20.60">
    <property type="entry name" value="Phosphoenolpyruvate-binding domains"/>
    <property type="match status" value="1"/>
</dbReference>
<dbReference type="InterPro" id="IPR015793">
    <property type="entry name" value="Pyrv_Knase_brl"/>
</dbReference>
<dbReference type="AlphaFoldDB" id="A0A2M7W2T1"/>
<keyword evidence="7 12" id="KW-0418">Kinase</keyword>
<dbReference type="SUPFAM" id="SSF50800">
    <property type="entry name" value="PK beta-barrel domain-like"/>
    <property type="match status" value="1"/>
</dbReference>
<dbReference type="InterPro" id="IPR015795">
    <property type="entry name" value="Pyrv_Knase_C"/>
</dbReference>
<comment type="catalytic activity">
    <reaction evidence="12">
        <text>pyruvate + ATP = phosphoenolpyruvate + ADP + H(+)</text>
        <dbReference type="Rhea" id="RHEA:18157"/>
        <dbReference type="ChEBI" id="CHEBI:15361"/>
        <dbReference type="ChEBI" id="CHEBI:15378"/>
        <dbReference type="ChEBI" id="CHEBI:30616"/>
        <dbReference type="ChEBI" id="CHEBI:58702"/>
        <dbReference type="ChEBI" id="CHEBI:456216"/>
        <dbReference type="EC" id="2.7.1.40"/>
    </reaction>
</comment>
<dbReference type="Pfam" id="PF02887">
    <property type="entry name" value="PK_C"/>
    <property type="match status" value="1"/>
</dbReference>
<dbReference type="GO" id="GO:0030955">
    <property type="term" value="F:potassium ion binding"/>
    <property type="evidence" value="ECO:0007669"/>
    <property type="project" value="InterPro"/>
</dbReference>
<proteinExistence type="inferred from homology"/>
<dbReference type="GO" id="GO:0000287">
    <property type="term" value="F:magnesium ion binding"/>
    <property type="evidence" value="ECO:0007669"/>
    <property type="project" value="InterPro"/>
</dbReference>
<keyword evidence="6" id="KW-0547">Nucleotide-binding</keyword>
<gene>
    <name evidence="15" type="ORF">COX64_02535</name>
</gene>
<evidence type="ECO:0000259" key="14">
    <source>
        <dbReference type="Pfam" id="PF02887"/>
    </source>
</evidence>
<evidence type="ECO:0000256" key="7">
    <source>
        <dbReference type="ARBA" id="ARBA00022777"/>
    </source>
</evidence>
<dbReference type="EMBL" id="PFQB01000064">
    <property type="protein sequence ID" value="PJA14034.1"/>
    <property type="molecule type" value="Genomic_DNA"/>
</dbReference>
<feature type="domain" description="Pyruvate kinase C-terminal" evidence="14">
    <location>
        <begin position="338"/>
        <end position="442"/>
    </location>
</feature>
<comment type="pathway">
    <text evidence="1 12">Carbohydrate degradation; glycolysis; pyruvate from D-glyceraldehyde 3-phosphate: step 5/5.</text>
</comment>
<keyword evidence="9 12" id="KW-0460">Magnesium</keyword>
<evidence type="ECO:0000256" key="8">
    <source>
        <dbReference type="ARBA" id="ARBA00022840"/>
    </source>
</evidence>
<keyword evidence="11" id="KW-0670">Pyruvate</keyword>
<dbReference type="InterPro" id="IPR001697">
    <property type="entry name" value="Pyr_Knase"/>
</dbReference>
<organism evidence="15 16">
    <name type="scientific">Candidatus Dojkabacteria bacterium CG_4_10_14_0_2_um_filter_Dojkabacteria_WS6_41_15</name>
    <dbReference type="NCBI Taxonomy" id="2014249"/>
    <lineage>
        <taxon>Bacteria</taxon>
        <taxon>Candidatus Dojkabacteria</taxon>
    </lineage>
</organism>
<reference evidence="16" key="1">
    <citation type="submission" date="2017-09" db="EMBL/GenBank/DDBJ databases">
        <title>Depth-based differentiation of microbial function through sediment-hosted aquifers and enrichment of novel symbionts in the deep terrestrial subsurface.</title>
        <authorList>
            <person name="Probst A.J."/>
            <person name="Ladd B."/>
            <person name="Jarett J.K."/>
            <person name="Geller-Mcgrath D.E."/>
            <person name="Sieber C.M.K."/>
            <person name="Emerson J.B."/>
            <person name="Anantharaman K."/>
            <person name="Thomas B.C."/>
            <person name="Malmstrom R."/>
            <person name="Stieglmeier M."/>
            <person name="Klingl A."/>
            <person name="Woyke T."/>
            <person name="Ryan C.M."/>
            <person name="Banfield J.F."/>
        </authorList>
    </citation>
    <scope>NUCLEOTIDE SEQUENCE [LARGE SCALE GENOMIC DNA]</scope>
</reference>
<dbReference type="SUPFAM" id="SSF52935">
    <property type="entry name" value="PK C-terminal domain-like"/>
    <property type="match status" value="1"/>
</dbReference>
<evidence type="ECO:0000256" key="12">
    <source>
        <dbReference type="RuleBase" id="RU000504"/>
    </source>
</evidence>
<keyword evidence="4 12" id="KW-0808">Transferase</keyword>
<evidence type="ECO:0000313" key="16">
    <source>
        <dbReference type="Proteomes" id="UP000228952"/>
    </source>
</evidence>
<dbReference type="Gene3D" id="3.40.1380.20">
    <property type="entry name" value="Pyruvate kinase, C-terminal domain"/>
    <property type="match status" value="1"/>
</dbReference>
<evidence type="ECO:0000256" key="11">
    <source>
        <dbReference type="ARBA" id="ARBA00023317"/>
    </source>
</evidence>
<dbReference type="InterPro" id="IPR011037">
    <property type="entry name" value="Pyrv_Knase-like_insert_dom_sf"/>
</dbReference>
<evidence type="ECO:0000256" key="6">
    <source>
        <dbReference type="ARBA" id="ARBA00022741"/>
    </source>
</evidence>
<dbReference type="InterPro" id="IPR040442">
    <property type="entry name" value="Pyrv_kinase-like_dom_sf"/>
</dbReference>
<comment type="caution">
    <text evidence="15">The sequence shown here is derived from an EMBL/GenBank/DDBJ whole genome shotgun (WGS) entry which is preliminary data.</text>
</comment>
<evidence type="ECO:0000256" key="3">
    <source>
        <dbReference type="ARBA" id="ARBA00012142"/>
    </source>
</evidence>
<accession>A0A2M7W2T1</accession>
<keyword evidence="5" id="KW-0479">Metal-binding</keyword>
<comment type="similarity">
    <text evidence="2 12">Belongs to the pyruvate kinase family.</text>
</comment>
<dbReference type="InterPro" id="IPR015806">
    <property type="entry name" value="Pyrv_Knase_insert_dom_sf"/>
</dbReference>
<dbReference type="GO" id="GO:0004743">
    <property type="term" value="F:pyruvate kinase activity"/>
    <property type="evidence" value="ECO:0007669"/>
    <property type="project" value="UniProtKB-EC"/>
</dbReference>
<evidence type="ECO:0000256" key="10">
    <source>
        <dbReference type="ARBA" id="ARBA00023152"/>
    </source>
</evidence>
<evidence type="ECO:0000313" key="15">
    <source>
        <dbReference type="EMBL" id="PJA14034.1"/>
    </source>
</evidence>
<dbReference type="EC" id="2.7.1.40" evidence="3 12"/>
<dbReference type="SUPFAM" id="SSF51621">
    <property type="entry name" value="Phosphoenolpyruvate/pyruvate domain"/>
    <property type="match status" value="1"/>
</dbReference>
<evidence type="ECO:0000259" key="13">
    <source>
        <dbReference type="Pfam" id="PF00224"/>
    </source>
</evidence>
<evidence type="ECO:0000256" key="2">
    <source>
        <dbReference type="ARBA" id="ARBA00008663"/>
    </source>
</evidence>
<protein>
    <recommendedName>
        <fullName evidence="3 12">Pyruvate kinase</fullName>
        <ecNumber evidence="3 12">2.7.1.40</ecNumber>
    </recommendedName>
</protein>
<dbReference type="Proteomes" id="UP000228952">
    <property type="component" value="Unassembled WGS sequence"/>
</dbReference>
<dbReference type="PANTHER" id="PTHR11817">
    <property type="entry name" value="PYRUVATE KINASE"/>
    <property type="match status" value="1"/>
</dbReference>
<dbReference type="Gene3D" id="2.40.33.10">
    <property type="entry name" value="PK beta-barrel domain-like"/>
    <property type="match status" value="1"/>
</dbReference>
<dbReference type="PRINTS" id="PR01050">
    <property type="entry name" value="PYRUVTKNASE"/>
</dbReference>
<keyword evidence="10 12" id="KW-0324">Glycolysis</keyword>
<dbReference type="GO" id="GO:0005524">
    <property type="term" value="F:ATP binding"/>
    <property type="evidence" value="ECO:0007669"/>
    <property type="project" value="UniProtKB-KW"/>
</dbReference>
<dbReference type="GO" id="GO:0016301">
    <property type="term" value="F:kinase activity"/>
    <property type="evidence" value="ECO:0007669"/>
    <property type="project" value="UniProtKB-KW"/>
</dbReference>
<evidence type="ECO:0000256" key="4">
    <source>
        <dbReference type="ARBA" id="ARBA00022679"/>
    </source>
</evidence>
<evidence type="ECO:0000256" key="5">
    <source>
        <dbReference type="ARBA" id="ARBA00022723"/>
    </source>
</evidence>
<keyword evidence="8" id="KW-0067">ATP-binding</keyword>
<sequence length="457" mass="50243">MDQLAKTIVIINKSLIDYAKLRTLLEGGATCIAVKGEEVDTAAMDKIKEYVSSYSESVPLLLDFEGPVVRLNSFDSPIKLRKGAKITIGGTPTDALYPISYPQLNRVIKTGQRVILEDNSGELVVEDVVNGNIELKATEAAILSSGCRLVLPEMNIMSEVLTETEKVILRHAMVTGWDFVTSFSLQDVESIARFREFTKGSAVKILVKIGTKQGVKKIAKLLEYVEGLVFDGVRISTEIPLDEIETVQQTVLENSISTGKLGIVMLPQVKGNIDKSDIIRAVFASADAMMFNCSSGNEVEIVKAISLINTIAQEVEHQVIPKVIHVRALDASISADALTKAAGSLCIEMSKDIDKVLVVSKTGLTARLLSRYHIPQPIFAFVSRWSYVRTTCVTRGIVKVYLQDSSQTDRDTAVQQILDRAKAEGIIKVSERILLICRTPIDGNHYFPNVFEVIEVK</sequence>
<dbReference type="UniPathway" id="UPA00109">
    <property type="reaction ID" value="UER00188"/>
</dbReference>
<dbReference type="InterPro" id="IPR036918">
    <property type="entry name" value="Pyrv_Knase_C_sf"/>
</dbReference>
<evidence type="ECO:0000256" key="9">
    <source>
        <dbReference type="ARBA" id="ARBA00022842"/>
    </source>
</evidence>
<dbReference type="Pfam" id="PF00224">
    <property type="entry name" value="PK"/>
    <property type="match status" value="1"/>
</dbReference>
<feature type="domain" description="Pyruvate kinase barrel" evidence="13">
    <location>
        <begin position="38"/>
        <end position="294"/>
    </location>
</feature>
<dbReference type="InterPro" id="IPR015813">
    <property type="entry name" value="Pyrv/PenolPyrv_kinase-like_dom"/>
</dbReference>